<dbReference type="InterPro" id="IPR011992">
    <property type="entry name" value="EF-hand-dom_pair"/>
</dbReference>
<dbReference type="PROSITE" id="PS51511">
    <property type="entry name" value="FIP_RBD"/>
    <property type="match status" value="1"/>
</dbReference>
<dbReference type="Gene3D" id="1.10.238.10">
    <property type="entry name" value="EF-hand"/>
    <property type="match status" value="1"/>
</dbReference>
<proteinExistence type="predicted"/>
<dbReference type="GO" id="GO:0032456">
    <property type="term" value="P:endocytic recycling"/>
    <property type="evidence" value="ECO:0000318"/>
    <property type="project" value="GO_Central"/>
</dbReference>
<evidence type="ECO:0000256" key="7">
    <source>
        <dbReference type="ARBA" id="ARBA00023136"/>
    </source>
</evidence>
<feature type="coiled-coil region" evidence="8">
    <location>
        <begin position="320"/>
        <end position="464"/>
    </location>
</feature>
<evidence type="ECO:0000256" key="4">
    <source>
        <dbReference type="ARBA" id="ARBA00022448"/>
    </source>
</evidence>
<dbReference type="GeneID" id="6757741"/>
<dbReference type="HOGENOM" id="CLU_498153_0_0_1"/>
<evidence type="ECO:0000256" key="8">
    <source>
        <dbReference type="SAM" id="Coils"/>
    </source>
</evidence>
<dbReference type="Pfam" id="PF09457">
    <property type="entry name" value="RBD-FIP"/>
    <property type="match status" value="1"/>
</dbReference>
<dbReference type="InterPro" id="IPR002048">
    <property type="entry name" value="EF_hand_dom"/>
</dbReference>
<keyword evidence="5" id="KW-0967">Endosome</keyword>
<dbReference type="Gene3D" id="1.20.5.2440">
    <property type="match status" value="1"/>
</dbReference>
<dbReference type="GO" id="GO:0032465">
    <property type="term" value="P:regulation of cytokinesis"/>
    <property type="evidence" value="ECO:0000318"/>
    <property type="project" value="GO_Central"/>
</dbReference>
<reference evidence="11 12" key="1">
    <citation type="journal article" date="2008" name="Nature">
        <title>The Trichoplax genome and the nature of placozoans.</title>
        <authorList>
            <person name="Srivastava M."/>
            <person name="Begovic E."/>
            <person name="Chapman J."/>
            <person name="Putnam N.H."/>
            <person name="Hellsten U."/>
            <person name="Kawashima T."/>
            <person name="Kuo A."/>
            <person name="Mitros T."/>
            <person name="Salamov A."/>
            <person name="Carpenter M.L."/>
            <person name="Signorovitch A.Y."/>
            <person name="Moreno M.A."/>
            <person name="Kamm K."/>
            <person name="Grimwood J."/>
            <person name="Schmutz J."/>
            <person name="Shapiro H."/>
            <person name="Grigoriev I.V."/>
            <person name="Buss L.W."/>
            <person name="Schierwater B."/>
            <person name="Dellaporta S.L."/>
            <person name="Rokhsar D.S."/>
        </authorList>
    </citation>
    <scope>NUCLEOTIDE SEQUENCE [LARGE SCALE GENOMIC DNA]</scope>
    <source>
        <strain evidence="11 12">Grell-BS-1999</strain>
    </source>
</reference>
<evidence type="ECO:0000256" key="1">
    <source>
        <dbReference type="ARBA" id="ARBA00004214"/>
    </source>
</evidence>
<evidence type="ECO:0000313" key="12">
    <source>
        <dbReference type="Proteomes" id="UP000009022"/>
    </source>
</evidence>
<dbReference type="CTD" id="6757741"/>
<dbReference type="FunCoup" id="B3S8G5">
    <property type="interactions" value="479"/>
</dbReference>
<dbReference type="GO" id="GO:0030139">
    <property type="term" value="C:endocytic vesicle"/>
    <property type="evidence" value="ECO:0000318"/>
    <property type="project" value="GO_Central"/>
</dbReference>
<keyword evidence="7" id="KW-0472">Membrane</keyword>
<feature type="domain" description="FIP-RBD" evidence="10">
    <location>
        <begin position="470"/>
        <end position="532"/>
    </location>
</feature>
<evidence type="ECO:0000313" key="11">
    <source>
        <dbReference type="EMBL" id="EDV20947.1"/>
    </source>
</evidence>
<keyword evidence="12" id="KW-1185">Reference proteome</keyword>
<dbReference type="PROSITE" id="PS50222">
    <property type="entry name" value="EF_HAND_2"/>
    <property type="match status" value="1"/>
</dbReference>
<evidence type="ECO:0008006" key="13">
    <source>
        <dbReference type="Google" id="ProtNLM"/>
    </source>
</evidence>
<comment type="subcellular location">
    <subcellularLocation>
        <location evidence="2">Cleavage furrow</location>
    </subcellularLocation>
    <subcellularLocation>
        <location evidence="1">Midbody</location>
    </subcellularLocation>
    <subcellularLocation>
        <location evidence="3">Recycling endosome membrane</location>
        <topology evidence="3">Peripheral membrane protein</topology>
    </subcellularLocation>
</comment>
<dbReference type="GO" id="GO:0030496">
    <property type="term" value="C:midbody"/>
    <property type="evidence" value="ECO:0000318"/>
    <property type="project" value="GO_Central"/>
</dbReference>
<keyword evidence="6 8" id="KW-0175">Coiled coil</keyword>
<dbReference type="SUPFAM" id="SSF47473">
    <property type="entry name" value="EF-hand"/>
    <property type="match status" value="1"/>
</dbReference>
<protein>
    <recommendedName>
        <fullName evidence="13">EF-hand domain-containing protein</fullName>
    </recommendedName>
</protein>
<dbReference type="AlphaFoldDB" id="B3S8G5"/>
<keyword evidence="4" id="KW-0813">Transport</keyword>
<accession>B3S8G5</accession>
<dbReference type="GO" id="GO:0055038">
    <property type="term" value="C:recycling endosome membrane"/>
    <property type="evidence" value="ECO:0000318"/>
    <property type="project" value="GO_Central"/>
</dbReference>
<dbReference type="InParanoid" id="B3S8G5"/>
<evidence type="ECO:0000256" key="2">
    <source>
        <dbReference type="ARBA" id="ARBA00004626"/>
    </source>
</evidence>
<dbReference type="EMBL" id="DS985256">
    <property type="protein sequence ID" value="EDV20947.1"/>
    <property type="molecule type" value="Genomic_DNA"/>
</dbReference>
<dbReference type="PANTHER" id="PTHR15726">
    <property type="entry name" value="RAB11-FAMILY INTERACTING PROTEIN"/>
    <property type="match status" value="1"/>
</dbReference>
<evidence type="ECO:0000256" key="5">
    <source>
        <dbReference type="ARBA" id="ARBA00022753"/>
    </source>
</evidence>
<dbReference type="OMA" id="YCKLERE"/>
<dbReference type="RefSeq" id="XP_002116591.1">
    <property type="nucleotide sequence ID" value="XM_002116555.1"/>
</dbReference>
<gene>
    <name evidence="11" type="ORF">TRIADDRAFT_60532</name>
</gene>
<dbReference type="InterPro" id="IPR057316">
    <property type="entry name" value="Rab11-FIP3/4_dom"/>
</dbReference>
<evidence type="ECO:0000256" key="6">
    <source>
        <dbReference type="ARBA" id="ARBA00023054"/>
    </source>
</evidence>
<organism evidence="11 12">
    <name type="scientific">Trichoplax adhaerens</name>
    <name type="common">Trichoplax reptans</name>
    <dbReference type="NCBI Taxonomy" id="10228"/>
    <lineage>
        <taxon>Eukaryota</taxon>
        <taxon>Metazoa</taxon>
        <taxon>Placozoa</taxon>
        <taxon>Uniplacotomia</taxon>
        <taxon>Trichoplacea</taxon>
        <taxon>Trichoplacidae</taxon>
        <taxon>Trichoplax</taxon>
    </lineage>
</organism>
<evidence type="ECO:0000259" key="10">
    <source>
        <dbReference type="PROSITE" id="PS51511"/>
    </source>
</evidence>
<sequence length="547" mass="62716">MAEEEELPLRLRLNSVIRALDEHGKGFITVEDMQQWASTFGDQGEVQEIIRSLDPEGRGRFDYEEFKERVKCVFTGNSRNGYQPAPDVLDSLEKYHQLQQDQLAGTKDLVDGQEMHVSVADTTDSVTDTKDESVTLVNADNQNTSTTDELNQKEGVNSSLLSASTNEEGFVGMGEDDSMMIDEESDKELTPARLVRTPSGRRVGVKLLTRAKVNGTPSYLSRKNSTDSQASDDNAEYLHKLNDQILHLTSQLEKTEKQCSSHSEALKRTKIENSQFVQRCNYLEEQLSESRTVHASDLAEEKKKHKAYVTRLEADRDKQIESLHLQIKDLNMKCKNYAQEISYLKGQQDLDHAKATSLQEKNDDLQLRFNRSEDSVKTLEKEIVDLKTCIEEDQQVFKQVLHEAQEENNNLQRHYDEAKDEIERLTLETKNFVAIDTSGYQNEIKSLQRDIQKLREANSRMQKTYLDGQLQRVSLDDNMPAESLAAELEFASKDELMEALKQQEDTNSRMRTYLDSLLAVVMEKDPTLLEITNLRHHQRLREENQDS</sequence>
<dbReference type="Pfam" id="PF13499">
    <property type="entry name" value="EF-hand_7"/>
    <property type="match status" value="1"/>
</dbReference>
<dbReference type="eggNOG" id="KOG0982">
    <property type="taxonomic scope" value="Eukaryota"/>
</dbReference>
<dbReference type="KEGG" id="tad:TRIADDRAFT_60532"/>
<dbReference type="InterPro" id="IPR019018">
    <property type="entry name" value="Rab-bd_FIP-RBD"/>
</dbReference>
<evidence type="ECO:0000259" key="9">
    <source>
        <dbReference type="PROSITE" id="PS50222"/>
    </source>
</evidence>
<dbReference type="InterPro" id="IPR037245">
    <property type="entry name" value="FIP-RBD_C_sf"/>
</dbReference>
<evidence type="ECO:0000256" key="3">
    <source>
        <dbReference type="ARBA" id="ARBA00004654"/>
    </source>
</evidence>
<dbReference type="STRING" id="10228.B3S8G5"/>
<dbReference type="OrthoDB" id="418358at2759"/>
<dbReference type="InterPro" id="IPR051977">
    <property type="entry name" value="Rab11-interacting_regulator"/>
</dbReference>
<dbReference type="SUPFAM" id="SSF144270">
    <property type="entry name" value="Eferin C-derminal domain-like"/>
    <property type="match status" value="1"/>
</dbReference>
<dbReference type="SMART" id="SM00054">
    <property type="entry name" value="EFh"/>
    <property type="match status" value="2"/>
</dbReference>
<feature type="domain" description="EF-hand" evidence="9">
    <location>
        <begin position="8"/>
        <end position="43"/>
    </location>
</feature>
<name>B3S8G5_TRIAD</name>
<dbReference type="GO" id="GO:0005509">
    <property type="term" value="F:calcium ion binding"/>
    <property type="evidence" value="ECO:0007669"/>
    <property type="project" value="InterPro"/>
</dbReference>
<dbReference type="GO" id="GO:0032154">
    <property type="term" value="C:cleavage furrow"/>
    <property type="evidence" value="ECO:0000318"/>
    <property type="project" value="GO_Central"/>
</dbReference>
<dbReference type="Proteomes" id="UP000009022">
    <property type="component" value="Unassembled WGS sequence"/>
</dbReference>
<feature type="coiled-coil region" evidence="8">
    <location>
        <begin position="238"/>
        <end position="272"/>
    </location>
</feature>
<dbReference type="PANTHER" id="PTHR15726:SF7">
    <property type="entry name" value="NUCLEAR FALLOUT, ISOFORM J"/>
    <property type="match status" value="1"/>
</dbReference>
<dbReference type="Pfam" id="PF25450">
    <property type="entry name" value="Rab11-FIP3"/>
    <property type="match status" value="1"/>
</dbReference>